<feature type="domain" description="DUF6596" evidence="7">
    <location>
        <begin position="188"/>
        <end position="288"/>
    </location>
</feature>
<dbReference type="PANTHER" id="PTHR47756">
    <property type="entry name" value="BLL6612 PROTEIN-RELATED"/>
    <property type="match status" value="1"/>
</dbReference>
<comment type="caution">
    <text evidence="8">The sequence shown here is derived from an EMBL/GenBank/DDBJ whole genome shotgun (WGS) entry which is preliminary data.</text>
</comment>
<dbReference type="Pfam" id="PF04542">
    <property type="entry name" value="Sigma70_r2"/>
    <property type="match status" value="1"/>
</dbReference>
<evidence type="ECO:0000259" key="7">
    <source>
        <dbReference type="Pfam" id="PF20239"/>
    </source>
</evidence>
<protein>
    <submittedName>
        <fullName evidence="8">RNA polymerase sigma factor</fullName>
    </submittedName>
</protein>
<dbReference type="InterPro" id="IPR013324">
    <property type="entry name" value="RNA_pol_sigma_r3/r4-like"/>
</dbReference>
<feature type="domain" description="RNA polymerase sigma factor 70 region 4 type 2" evidence="6">
    <location>
        <begin position="118"/>
        <end position="170"/>
    </location>
</feature>
<name>A0ABW8AMN4_9ACTN</name>
<dbReference type="InterPro" id="IPR013249">
    <property type="entry name" value="RNA_pol_sigma70_r4_t2"/>
</dbReference>
<dbReference type="InterPro" id="IPR036388">
    <property type="entry name" value="WH-like_DNA-bd_sf"/>
</dbReference>
<dbReference type="NCBIfam" id="TIGR02937">
    <property type="entry name" value="sigma70-ECF"/>
    <property type="match status" value="1"/>
</dbReference>
<dbReference type="InterPro" id="IPR013325">
    <property type="entry name" value="RNA_pol_sigma_r2"/>
</dbReference>
<dbReference type="SUPFAM" id="SSF88659">
    <property type="entry name" value="Sigma3 and sigma4 domains of RNA polymerase sigma factors"/>
    <property type="match status" value="1"/>
</dbReference>
<comment type="similarity">
    <text evidence="1">Belongs to the sigma-70 factor family. ECF subfamily.</text>
</comment>
<dbReference type="Pfam" id="PF08281">
    <property type="entry name" value="Sigma70_r4_2"/>
    <property type="match status" value="1"/>
</dbReference>
<keyword evidence="4" id="KW-0804">Transcription</keyword>
<evidence type="ECO:0000256" key="1">
    <source>
        <dbReference type="ARBA" id="ARBA00010641"/>
    </source>
</evidence>
<dbReference type="InterPro" id="IPR046531">
    <property type="entry name" value="DUF6596"/>
</dbReference>
<reference evidence="8 9" key="1">
    <citation type="submission" date="2024-10" db="EMBL/GenBank/DDBJ databases">
        <title>The Natural Products Discovery Center: Release of the First 8490 Sequenced Strains for Exploring Actinobacteria Biosynthetic Diversity.</title>
        <authorList>
            <person name="Kalkreuter E."/>
            <person name="Kautsar S.A."/>
            <person name="Yang D."/>
            <person name="Bader C.D."/>
            <person name="Teijaro C.N."/>
            <person name="Fluegel L."/>
            <person name="Davis C.M."/>
            <person name="Simpson J.R."/>
            <person name="Lauterbach L."/>
            <person name="Steele A.D."/>
            <person name="Gui C."/>
            <person name="Meng S."/>
            <person name="Li G."/>
            <person name="Viehrig K."/>
            <person name="Ye F."/>
            <person name="Su P."/>
            <person name="Kiefer A.F."/>
            <person name="Nichols A."/>
            <person name="Cepeda A.J."/>
            <person name="Yan W."/>
            <person name="Fan B."/>
            <person name="Jiang Y."/>
            <person name="Adhikari A."/>
            <person name="Zheng C.-J."/>
            <person name="Schuster L."/>
            <person name="Cowan T.M."/>
            <person name="Smanski M.J."/>
            <person name="Chevrette M.G."/>
            <person name="De Carvalho L.P.S."/>
            <person name="Shen B."/>
        </authorList>
    </citation>
    <scope>NUCLEOTIDE SEQUENCE [LARGE SCALE GENOMIC DNA]</scope>
    <source>
        <strain evidence="8 9">NPDC049639</strain>
    </source>
</reference>
<evidence type="ECO:0000256" key="2">
    <source>
        <dbReference type="ARBA" id="ARBA00023015"/>
    </source>
</evidence>
<evidence type="ECO:0000256" key="3">
    <source>
        <dbReference type="ARBA" id="ARBA00023082"/>
    </source>
</evidence>
<gene>
    <name evidence="8" type="ORF">ACIB24_09160</name>
</gene>
<keyword evidence="3" id="KW-0731">Sigma factor</keyword>
<feature type="domain" description="RNA polymerase sigma-70 region 2" evidence="5">
    <location>
        <begin position="18"/>
        <end position="81"/>
    </location>
</feature>
<evidence type="ECO:0000259" key="6">
    <source>
        <dbReference type="Pfam" id="PF08281"/>
    </source>
</evidence>
<dbReference type="EMBL" id="JBITLV010000002">
    <property type="protein sequence ID" value="MFI7587228.1"/>
    <property type="molecule type" value="Genomic_DNA"/>
</dbReference>
<organism evidence="8 9">
    <name type="scientific">Spongisporangium articulatum</name>
    <dbReference type="NCBI Taxonomy" id="3362603"/>
    <lineage>
        <taxon>Bacteria</taxon>
        <taxon>Bacillati</taxon>
        <taxon>Actinomycetota</taxon>
        <taxon>Actinomycetes</taxon>
        <taxon>Kineosporiales</taxon>
        <taxon>Kineosporiaceae</taxon>
        <taxon>Spongisporangium</taxon>
    </lineage>
</organism>
<dbReference type="PANTHER" id="PTHR47756:SF2">
    <property type="entry name" value="BLL6612 PROTEIN"/>
    <property type="match status" value="1"/>
</dbReference>
<proteinExistence type="inferred from homology"/>
<dbReference type="InterPro" id="IPR007627">
    <property type="entry name" value="RNA_pol_sigma70_r2"/>
</dbReference>
<accession>A0ABW8AMN4</accession>
<keyword evidence="2" id="KW-0805">Transcription regulation</keyword>
<dbReference type="Gene3D" id="1.10.10.10">
    <property type="entry name" value="Winged helix-like DNA-binding domain superfamily/Winged helix DNA-binding domain"/>
    <property type="match status" value="1"/>
</dbReference>
<dbReference type="InterPro" id="IPR014284">
    <property type="entry name" value="RNA_pol_sigma-70_dom"/>
</dbReference>
<dbReference type="Proteomes" id="UP001612915">
    <property type="component" value="Unassembled WGS sequence"/>
</dbReference>
<sequence>MDYADLDAHAAVTAVWKAESPRLVGSLLRTTRDLDLAEDLAHDALVAALEQWPAHGVPANPGAWLTQVARRRAIDHFRRAQVRVRVEDRLGRDLAEEETAVPDFAAALDHVEDDVLRLMLVSCHPALTPESQVALTLRLLGGLSSKEIARAFMVPEPTVVRRITRAKRALGEQLDPYEVPDGQERARRLPAVLHVIYLIFTEGYAATAGDHWMRSALCDEALRLGRLVVDMFPADAEAHGLLALMELQASRADARVDDDGDPVLLADQDRTAWDQAAIRRGLESLGRALTLPGPGAYSVQAAIAATHARSASMEATDWPRIAGLYDTLAGMTPNPAVRLNRAVAHGMADGPAVGLALVDELVDEPALRENHLLPSVRGDLLAKLERGAEARLEFERAAALARNERERALLLRRAAELA</sequence>
<evidence type="ECO:0000256" key="4">
    <source>
        <dbReference type="ARBA" id="ARBA00023163"/>
    </source>
</evidence>
<keyword evidence="9" id="KW-1185">Reference proteome</keyword>
<dbReference type="RefSeq" id="WP_398278438.1">
    <property type="nucleotide sequence ID" value="NZ_JBITLV010000002.1"/>
</dbReference>
<dbReference type="Gene3D" id="1.10.1740.10">
    <property type="match status" value="1"/>
</dbReference>
<dbReference type="SUPFAM" id="SSF88946">
    <property type="entry name" value="Sigma2 domain of RNA polymerase sigma factors"/>
    <property type="match status" value="1"/>
</dbReference>
<dbReference type="Pfam" id="PF20239">
    <property type="entry name" value="DUF6596"/>
    <property type="match status" value="1"/>
</dbReference>
<evidence type="ECO:0000313" key="8">
    <source>
        <dbReference type="EMBL" id="MFI7587228.1"/>
    </source>
</evidence>
<evidence type="ECO:0000259" key="5">
    <source>
        <dbReference type="Pfam" id="PF04542"/>
    </source>
</evidence>
<evidence type="ECO:0000313" key="9">
    <source>
        <dbReference type="Proteomes" id="UP001612915"/>
    </source>
</evidence>